<dbReference type="HOGENOM" id="CLU_754702_0_0_1"/>
<dbReference type="GO" id="GO:0008270">
    <property type="term" value="F:zinc ion binding"/>
    <property type="evidence" value="ECO:0007669"/>
    <property type="project" value="InterPro"/>
</dbReference>
<dbReference type="SMART" id="SM00906">
    <property type="entry name" value="Fungal_trans"/>
    <property type="match status" value="1"/>
</dbReference>
<keyword evidence="1" id="KW-0539">Nucleus</keyword>
<dbReference type="Proteomes" id="UP000028545">
    <property type="component" value="Unassembled WGS sequence"/>
</dbReference>
<dbReference type="GO" id="GO:0003700">
    <property type="term" value="F:DNA-binding transcription factor activity"/>
    <property type="evidence" value="ECO:0007669"/>
    <property type="project" value="InterPro"/>
</dbReference>
<keyword evidence="4" id="KW-1185">Reference proteome</keyword>
<dbReference type="InterPro" id="IPR050987">
    <property type="entry name" value="AtrR-like"/>
</dbReference>
<evidence type="ECO:0000313" key="3">
    <source>
        <dbReference type="EMBL" id="KEZ39875.1"/>
    </source>
</evidence>
<dbReference type="GO" id="GO:0006351">
    <property type="term" value="P:DNA-templated transcription"/>
    <property type="evidence" value="ECO:0007669"/>
    <property type="project" value="InterPro"/>
</dbReference>
<dbReference type="GO" id="GO:0003677">
    <property type="term" value="F:DNA binding"/>
    <property type="evidence" value="ECO:0007669"/>
    <property type="project" value="InterPro"/>
</dbReference>
<proteinExistence type="predicted"/>
<dbReference type="GeneID" id="27727893"/>
<accession>A0A084FXR3</accession>
<evidence type="ECO:0000256" key="1">
    <source>
        <dbReference type="ARBA" id="ARBA00023242"/>
    </source>
</evidence>
<reference evidence="3 4" key="1">
    <citation type="journal article" date="2014" name="Genome Announc.">
        <title>Draft genome sequence of the pathogenic fungus Scedosporium apiospermum.</title>
        <authorList>
            <person name="Vandeputte P."/>
            <person name="Ghamrawi S."/>
            <person name="Rechenmann M."/>
            <person name="Iltis A."/>
            <person name="Giraud S."/>
            <person name="Fleury M."/>
            <person name="Thornton C."/>
            <person name="Delhaes L."/>
            <person name="Meyer W."/>
            <person name="Papon N."/>
            <person name="Bouchara J.P."/>
        </authorList>
    </citation>
    <scope>NUCLEOTIDE SEQUENCE [LARGE SCALE GENOMIC DNA]</scope>
    <source>
        <strain evidence="3 4">IHEM 14462</strain>
    </source>
</reference>
<sequence length="367" mass="41072">METLLAGLPFHMPCTYDYVLALALAAEYYVETCRPTLAWNFNCTAARMSQALGFHKTTMQDLESLDAARRRVRLFAVIYVNDKMLSLRLGCASMRRDKEMPPDHKAMMRRGLVYDKLYSSAALRQTPEARHDTAVGLAQELDALLNDGCDIKPDFDKDVRNASGDEIFGLLLQGDRVSQLALKCLIYRTLLLTAGSASTFSAECISVARRALLEHQVVTNGLVQHESRFLELHYNWALLMSPFAPFIVLLCNVVETYNLADLELLGVVIESIEAIRQSMPTISQHLRLFKPLFEVASKFVEVKTAPVPRTENFNAFLLEANMDLSFEPALLSTFSQGHQPDVVSGQPGHRGTSFLDVWSYLDSSPPC</sequence>
<dbReference type="EMBL" id="JOWA01000132">
    <property type="protein sequence ID" value="KEZ39875.1"/>
    <property type="molecule type" value="Genomic_DNA"/>
</dbReference>
<comment type="caution">
    <text evidence="3">The sequence shown here is derived from an EMBL/GenBank/DDBJ whole genome shotgun (WGS) entry which is preliminary data.</text>
</comment>
<dbReference type="OrthoDB" id="103819at2759"/>
<dbReference type="RefSeq" id="XP_016639674.1">
    <property type="nucleotide sequence ID" value="XM_016790371.1"/>
</dbReference>
<dbReference type="PANTHER" id="PTHR46910">
    <property type="entry name" value="TRANSCRIPTION FACTOR PDR1"/>
    <property type="match status" value="1"/>
</dbReference>
<gene>
    <name evidence="3" type="ORF">SAPIO_CDS8821</name>
</gene>
<dbReference type="Pfam" id="PF04082">
    <property type="entry name" value="Fungal_trans"/>
    <property type="match status" value="1"/>
</dbReference>
<name>A0A084FXR3_PSEDA</name>
<dbReference type="OMA" id="LEMYINW"/>
<dbReference type="PANTHER" id="PTHR46910:SF5">
    <property type="entry name" value="ZN(II)2CYS6 TRANSCRIPTION FACTOR (EUROFUNG)"/>
    <property type="match status" value="1"/>
</dbReference>
<feature type="domain" description="Xylanolytic transcriptional activator regulatory" evidence="2">
    <location>
        <begin position="38"/>
        <end position="111"/>
    </location>
</feature>
<dbReference type="AlphaFoldDB" id="A0A084FXR3"/>
<dbReference type="CDD" id="cd12148">
    <property type="entry name" value="fungal_TF_MHR"/>
    <property type="match status" value="1"/>
</dbReference>
<organism evidence="3 4">
    <name type="scientific">Pseudallescheria apiosperma</name>
    <name type="common">Scedosporium apiospermum</name>
    <dbReference type="NCBI Taxonomy" id="563466"/>
    <lineage>
        <taxon>Eukaryota</taxon>
        <taxon>Fungi</taxon>
        <taxon>Dikarya</taxon>
        <taxon>Ascomycota</taxon>
        <taxon>Pezizomycotina</taxon>
        <taxon>Sordariomycetes</taxon>
        <taxon>Hypocreomycetidae</taxon>
        <taxon>Microascales</taxon>
        <taxon>Microascaceae</taxon>
        <taxon>Scedosporium</taxon>
    </lineage>
</organism>
<evidence type="ECO:0000259" key="2">
    <source>
        <dbReference type="SMART" id="SM00906"/>
    </source>
</evidence>
<dbReference type="InterPro" id="IPR007219">
    <property type="entry name" value="XnlR_reg_dom"/>
</dbReference>
<protein>
    <recommendedName>
        <fullName evidence="2">Xylanolytic transcriptional activator regulatory domain-containing protein</fullName>
    </recommendedName>
</protein>
<dbReference type="VEuPathDB" id="FungiDB:SAPIO_CDS8821"/>
<dbReference type="KEGG" id="sapo:SAPIO_CDS8821"/>
<evidence type="ECO:0000313" key="4">
    <source>
        <dbReference type="Proteomes" id="UP000028545"/>
    </source>
</evidence>